<comment type="similarity">
    <text evidence="1">Belongs to the AHA1 family.</text>
</comment>
<evidence type="ECO:0000259" key="2">
    <source>
        <dbReference type="Pfam" id="PF08327"/>
    </source>
</evidence>
<dbReference type="Proteomes" id="UP000199071">
    <property type="component" value="Unassembled WGS sequence"/>
</dbReference>
<feature type="domain" description="Activator of Hsp90 ATPase homologue 1/2-like C-terminal" evidence="2">
    <location>
        <begin position="31"/>
        <end position="161"/>
    </location>
</feature>
<organism evidence="3 4">
    <name type="scientific">Bauldia litoralis</name>
    <dbReference type="NCBI Taxonomy" id="665467"/>
    <lineage>
        <taxon>Bacteria</taxon>
        <taxon>Pseudomonadati</taxon>
        <taxon>Pseudomonadota</taxon>
        <taxon>Alphaproteobacteria</taxon>
        <taxon>Hyphomicrobiales</taxon>
        <taxon>Kaistiaceae</taxon>
        <taxon>Bauldia</taxon>
    </lineage>
</organism>
<dbReference type="InterPro" id="IPR023393">
    <property type="entry name" value="START-like_dom_sf"/>
</dbReference>
<evidence type="ECO:0000313" key="3">
    <source>
        <dbReference type="EMBL" id="SDB39398.1"/>
    </source>
</evidence>
<dbReference type="CDD" id="cd07814">
    <property type="entry name" value="SRPBCC_CalC_Aha1-like"/>
    <property type="match status" value="1"/>
</dbReference>
<keyword evidence="4" id="KW-1185">Reference proteome</keyword>
<sequence length="162" mass="18282">MADPTSNANSASAVREGSEADRTLVVERVFKAPPETVFAAWTDPDILVQWWGPEGFHTPERSMDVRQGGAWRTVMRNAEGEPHAVSGVYHEITPSRRLVMTWGWEQPDGSRGHETLVELTFEPTEDGTRLKLVQRLFETTEGRDRHNMGWTSSLDCLEQFLG</sequence>
<dbReference type="RefSeq" id="WP_090877266.1">
    <property type="nucleotide sequence ID" value="NZ_FMXQ01000006.1"/>
</dbReference>
<accession>A0A1G6D2Q7</accession>
<dbReference type="EMBL" id="FMXQ01000006">
    <property type="protein sequence ID" value="SDB39398.1"/>
    <property type="molecule type" value="Genomic_DNA"/>
</dbReference>
<evidence type="ECO:0000256" key="1">
    <source>
        <dbReference type="ARBA" id="ARBA00006817"/>
    </source>
</evidence>
<dbReference type="InterPro" id="IPR013538">
    <property type="entry name" value="ASHA1/2-like_C"/>
</dbReference>
<dbReference type="STRING" id="665467.SAMN02982931_02934"/>
<reference evidence="3 4" key="1">
    <citation type="submission" date="2016-10" db="EMBL/GenBank/DDBJ databases">
        <authorList>
            <person name="de Groot N.N."/>
        </authorList>
    </citation>
    <scope>NUCLEOTIDE SEQUENCE [LARGE SCALE GENOMIC DNA]</scope>
    <source>
        <strain evidence="3 4">ATCC 35022</strain>
    </source>
</reference>
<dbReference type="SUPFAM" id="SSF55961">
    <property type="entry name" value="Bet v1-like"/>
    <property type="match status" value="1"/>
</dbReference>
<gene>
    <name evidence="3" type="ORF">SAMN02982931_02934</name>
</gene>
<dbReference type="OrthoDB" id="9805228at2"/>
<proteinExistence type="inferred from homology"/>
<evidence type="ECO:0000313" key="4">
    <source>
        <dbReference type="Proteomes" id="UP000199071"/>
    </source>
</evidence>
<dbReference type="Pfam" id="PF08327">
    <property type="entry name" value="AHSA1"/>
    <property type="match status" value="1"/>
</dbReference>
<name>A0A1G6D2Q7_9HYPH</name>
<dbReference type="AlphaFoldDB" id="A0A1G6D2Q7"/>
<protein>
    <submittedName>
        <fullName evidence="3">Uncharacterized conserved protein YndB, AHSA1/START domain</fullName>
    </submittedName>
</protein>
<dbReference type="Gene3D" id="3.30.530.20">
    <property type="match status" value="1"/>
</dbReference>